<dbReference type="SMART" id="SM00181">
    <property type="entry name" value="EGF"/>
    <property type="match status" value="2"/>
</dbReference>
<dbReference type="Gene3D" id="2.10.25.10">
    <property type="entry name" value="Laminin"/>
    <property type="match status" value="1"/>
</dbReference>
<reference evidence="7" key="1">
    <citation type="submission" date="2022-11" db="UniProtKB">
        <authorList>
            <consortium name="WormBaseParasite"/>
        </authorList>
    </citation>
    <scope>IDENTIFICATION</scope>
</reference>
<dbReference type="SUPFAM" id="SSF57196">
    <property type="entry name" value="EGF/Laminin"/>
    <property type="match status" value="1"/>
</dbReference>
<proteinExistence type="predicted"/>
<keyword evidence="1" id="KW-0245">EGF-like domain</keyword>
<dbReference type="AlphaFoldDB" id="A0A914CDE1"/>
<feature type="compositionally biased region" description="Polar residues" evidence="2">
    <location>
        <begin position="595"/>
        <end position="611"/>
    </location>
</feature>
<dbReference type="CDD" id="cd09631">
    <property type="entry name" value="DOMON_DOH"/>
    <property type="match status" value="1"/>
</dbReference>
<comment type="caution">
    <text evidence="1">Lacks conserved residue(s) required for the propagation of feature annotation.</text>
</comment>
<keyword evidence="3" id="KW-0472">Membrane</keyword>
<evidence type="ECO:0000313" key="6">
    <source>
        <dbReference type="Proteomes" id="UP000887540"/>
    </source>
</evidence>
<keyword evidence="3" id="KW-1133">Transmembrane helix</keyword>
<dbReference type="PROSITE" id="PS01186">
    <property type="entry name" value="EGF_2"/>
    <property type="match status" value="1"/>
</dbReference>
<organism evidence="6 7">
    <name type="scientific">Acrobeloides nanus</name>
    <dbReference type="NCBI Taxonomy" id="290746"/>
    <lineage>
        <taxon>Eukaryota</taxon>
        <taxon>Metazoa</taxon>
        <taxon>Ecdysozoa</taxon>
        <taxon>Nematoda</taxon>
        <taxon>Chromadorea</taxon>
        <taxon>Rhabditida</taxon>
        <taxon>Tylenchina</taxon>
        <taxon>Cephalobomorpha</taxon>
        <taxon>Cephaloboidea</taxon>
        <taxon>Cephalobidae</taxon>
        <taxon>Acrobeloides</taxon>
    </lineage>
</organism>
<dbReference type="PROSITE" id="PS50836">
    <property type="entry name" value="DOMON"/>
    <property type="match status" value="1"/>
</dbReference>
<feature type="compositionally biased region" description="Polar residues" evidence="2">
    <location>
        <begin position="487"/>
        <end position="496"/>
    </location>
</feature>
<keyword evidence="1" id="KW-1015">Disulfide bond</keyword>
<dbReference type="Proteomes" id="UP000887540">
    <property type="component" value="Unplaced"/>
</dbReference>
<dbReference type="PROSITE" id="PS00022">
    <property type="entry name" value="EGF_1"/>
    <property type="match status" value="1"/>
</dbReference>
<feature type="domain" description="DOMON" evidence="5">
    <location>
        <begin position="307"/>
        <end position="427"/>
    </location>
</feature>
<evidence type="ECO:0000313" key="7">
    <source>
        <dbReference type="WBParaSite" id="ACRNAN_Path_92.g338.t1"/>
    </source>
</evidence>
<keyword evidence="3" id="KW-0812">Transmembrane</keyword>
<dbReference type="CDD" id="cd00054">
    <property type="entry name" value="EGF_CA"/>
    <property type="match status" value="1"/>
</dbReference>
<dbReference type="InterPro" id="IPR045266">
    <property type="entry name" value="DOH_DOMON"/>
</dbReference>
<dbReference type="PANTHER" id="PTHR46901">
    <property type="entry name" value="GH04942P"/>
    <property type="match status" value="1"/>
</dbReference>
<evidence type="ECO:0000256" key="3">
    <source>
        <dbReference type="SAM" id="Phobius"/>
    </source>
</evidence>
<feature type="disulfide bond" evidence="1">
    <location>
        <begin position="210"/>
        <end position="219"/>
    </location>
</feature>
<evidence type="ECO:0000259" key="4">
    <source>
        <dbReference type="PROSITE" id="PS50026"/>
    </source>
</evidence>
<dbReference type="WBParaSite" id="ACRNAN_Path_92.g338.t1">
    <property type="protein sequence ID" value="ACRNAN_Path_92.g338.t1"/>
    <property type="gene ID" value="ACRNAN_Path_92.g338"/>
</dbReference>
<keyword evidence="6" id="KW-1185">Reference proteome</keyword>
<dbReference type="PANTHER" id="PTHR46901:SF2">
    <property type="entry name" value="GH04942P"/>
    <property type="match status" value="1"/>
</dbReference>
<accession>A0A914CDE1</accession>
<feature type="compositionally biased region" description="Acidic residues" evidence="2">
    <location>
        <begin position="501"/>
        <end position="514"/>
    </location>
</feature>
<dbReference type="InterPro" id="IPR005018">
    <property type="entry name" value="DOMON_domain"/>
</dbReference>
<feature type="transmembrane region" description="Helical" evidence="3">
    <location>
        <begin position="614"/>
        <end position="634"/>
    </location>
</feature>
<evidence type="ECO:0000256" key="1">
    <source>
        <dbReference type="PROSITE-ProRule" id="PRU00076"/>
    </source>
</evidence>
<dbReference type="PROSITE" id="PS50026">
    <property type="entry name" value="EGF_3"/>
    <property type="match status" value="1"/>
</dbReference>
<sequence>MNLLFDLIFGHVSLTFPEARYPPLDFLDTARTLAPCGVPKPQNAKLTTLITDHSYNFTWRTQYFHKGGFKLILLDPAENIVERLVPGLSSEQEFSGANDRSIQSAQVSFKEPCTACTIVLERQALEWGKTYKFRSCADVNIVNANSLKQDDRRRCSGNGFLREDNSCQCNRFYSGDICQYKNDCDSDHDCQNGGKCYKEEFTLTQRTCYCAFGYYGTNCEFKFKNKNSTDSCFNFDHFHEQASKESYPNYGLFNEKCYKKFDLNGQDFVYSRIVKDEVEIILDYKTESYVSIGWRPEHIDTTCRLFPDLEHSYRYKREPPTLPPPEFPKNNGFLESALNAPLHPMDCTDIIVGAVKDGYTRVQDMYTRDRSTPLNDEWFDGEMSLSAAYGIETNGRTIVMFRRNVREIEPTDHPLGPGQVYGIYAKGQDPDVGGNLYKKDQLKYHGSANRGVFLFEFVPQDEMPPTGPLLFIKSSTSTSPESKKDLATTNSPTTSFVIADLEPEEESEIQESAETEAPVQESMPKEKTTITSPKPAPEPKSESTPKSEPKPKSDPEPKSEPKPEPEPKAEPKPEPEPNATKKTTSSFSPPPLRTDSGSKTPATKKSNAQQNFNGISTSYATSLLTLILSFIFLFI</sequence>
<evidence type="ECO:0000259" key="5">
    <source>
        <dbReference type="PROSITE" id="PS50836"/>
    </source>
</evidence>
<feature type="domain" description="EGF-like" evidence="4">
    <location>
        <begin position="180"/>
        <end position="220"/>
    </location>
</feature>
<evidence type="ECO:0000256" key="2">
    <source>
        <dbReference type="SAM" id="MobiDB-lite"/>
    </source>
</evidence>
<feature type="region of interest" description="Disordered" evidence="2">
    <location>
        <begin position="468"/>
        <end position="611"/>
    </location>
</feature>
<feature type="compositionally biased region" description="Basic and acidic residues" evidence="2">
    <location>
        <begin position="537"/>
        <end position="575"/>
    </location>
</feature>
<dbReference type="InterPro" id="IPR000742">
    <property type="entry name" value="EGF"/>
</dbReference>
<name>A0A914CDE1_9BILA</name>
<protein>
    <submittedName>
        <fullName evidence="7">Uncharacterized protein</fullName>
    </submittedName>
</protein>